<proteinExistence type="predicted"/>
<evidence type="ECO:0000313" key="2">
    <source>
        <dbReference type="Proteomes" id="UP000253551"/>
    </source>
</evidence>
<gene>
    <name evidence="1" type="ORF">CU098_000362</name>
</gene>
<dbReference type="EMBL" id="PJQM01001234">
    <property type="protein sequence ID" value="RCI02858.1"/>
    <property type="molecule type" value="Genomic_DNA"/>
</dbReference>
<dbReference type="STRING" id="4846.A0A367KL19"/>
<feature type="non-terminal residue" evidence="1">
    <location>
        <position position="1652"/>
    </location>
</feature>
<organism evidence="1 2">
    <name type="scientific">Rhizopus stolonifer</name>
    <name type="common">Rhizopus nigricans</name>
    <dbReference type="NCBI Taxonomy" id="4846"/>
    <lineage>
        <taxon>Eukaryota</taxon>
        <taxon>Fungi</taxon>
        <taxon>Fungi incertae sedis</taxon>
        <taxon>Mucoromycota</taxon>
        <taxon>Mucoromycotina</taxon>
        <taxon>Mucoromycetes</taxon>
        <taxon>Mucorales</taxon>
        <taxon>Mucorineae</taxon>
        <taxon>Rhizopodaceae</taxon>
        <taxon>Rhizopus</taxon>
    </lineage>
</organism>
<dbReference type="OrthoDB" id="17798at2759"/>
<accession>A0A367KL19</accession>
<sequence length="1652" mass="187941">MPNVSSLKEAFARASTVEDRESVLKKLATPNTDDEIYYQGLVLLQKVYNEVMKQPEPNKLREPTLVEKELTMQMRQHLDRFTTHDERFHNLNTRFHLLIYPFDTEASINFLKKELELDALNAIKKPEQATPITSNKSTAPSVLDPKIIDGQSLLKESFASFVSPDNDDIDVEPLAFPHLTSCWDDLSDHLQLALLKKIALFPSEHIFGPELMRIVARLWQQNSQEWQSGTVPCSNFTLKQLDHLIDAIPEVVLQHDSFIQAYFDKLVPTGYQNQSLDFWDDCDHVMEDYLTRLQAFAEKLPSIFSMFKSKVMFHQLRMDIVREEFDQDRFISFLSMISNKGVTFTSFRPLRGLFGDDSTFSPVPSRSSIFEHNNPVFFPPIPLLGNCEIDEPDRNLVIKEYLTGLIKQNKLSVTMESLGTYLDYHNFFKPLYAHIMLTTLTNKQEEWVKMLDTSAYEKLVHESIVSFAPSTLYHSVRRKPSDPILLSIRTKNISRLSIRVFQIDSENYWRLNDKNEQANDNMFDLDGLCPTFEKDVDYSNESALNVKTTTWKFGGQDGIASEVFEGRGLWVVEFVGGQGQCRVVVQKGYLRHIVQETLAGHIVRILDEENNPLQQAQIWYNNQYYEADESSNILISYLPNDTPPKTGKMILISTKDGFSETATFHHLSETFSLAADFYVNPEMIYVNKKTTVVVLPRLTINGTTAPVSLLQDLSLSVESTDSNQVKNNSVCQSMNKELNYIYFEFLVPDQLKSLRFNLEVKVKGLDDTFQTLNVQRTINYNSPVNASGTPASIHLSKTTDNRFLLYAFGKNGEAKTDYEVSLKFKHAFVSRPIDTLLKTNEQGYIDLGKLQDIQFFEHYTPQLGYRQWKIHRNMQSITPQTISVPTDTDFKVTCQDDLSESLCSLYKVGFTLIEQVDSSITKKRNFIHVKGLPEGEYMLNMISFDGSIKSVKCIVIKGKTNTKEPFWSDWILGSNTYAKYNSAILRKPLAIADTVVDKDNITICLKNWSPKAFVIATTSTFIPTYDETLASRLMSYRFLSFPLVQNISDIFTRSEYQYILNRSKTEKWVGSTLTKPSLLMYPKKNAIAGTHTRDCPTYVGNPMRNCILNHGEKLFAPKFFGGALNVNNVSDASLAFLDHQTPIVVIPASSGTINLRREQLGFGGQHLQVVVVSGDQFVYEQTLIDSNQSLQYKDLKQSSTANIPIVHAKLIKKLLPNQDLTLNTHDYAVIDSFEKLFDVVKTISGQGADFVAEFGFLRNWPNLSLERKLELHQHKVCHELNLWLKKKDCQFFEQYVKPAIKSKIQKSFMDVYLTDGDISSFCCDLYQLEQLGVAEKALLATIQPKKLLQAILKKFKDSFDSKKLNSRFDTIFDTILAGSALDLPMIAEDVETEQASLSMAFEANVDHSLQSRMAPKAISTPAFGSAFAFSSPENNEETYNTSEWTETSYYGGVLSLTLKQFWIDYLDSFDKKIPFLSENFMHALDNISEIFYVLSLTDLPFASQTDWTIDNKDLARGFTITTANHPIIVFCRTLNESKKLSTINNSLMLGQDIFVFEESTSIDSNECIKVDPSTQTLRPHVEYGHHLVISNASSKTIICQVTTQIPTGAVPTQNASYCKSKTISINAYSTWHEIVSTFYFPDQGEHALVPVT</sequence>
<keyword evidence="2" id="KW-1185">Reference proteome</keyword>
<reference evidence="1 2" key="1">
    <citation type="journal article" date="2018" name="G3 (Bethesda)">
        <title>Phylogenetic and Phylogenomic Definition of Rhizopus Species.</title>
        <authorList>
            <person name="Gryganskyi A.P."/>
            <person name="Golan J."/>
            <person name="Dolatabadi S."/>
            <person name="Mondo S."/>
            <person name="Robb S."/>
            <person name="Idnurm A."/>
            <person name="Muszewska A."/>
            <person name="Steczkiewicz K."/>
            <person name="Masonjones S."/>
            <person name="Liao H.L."/>
            <person name="Gajdeczka M.T."/>
            <person name="Anike F."/>
            <person name="Vuek A."/>
            <person name="Anishchenko I.M."/>
            <person name="Voigt K."/>
            <person name="de Hoog G.S."/>
            <person name="Smith M.E."/>
            <person name="Heitman J."/>
            <person name="Vilgalys R."/>
            <person name="Stajich J.E."/>
        </authorList>
    </citation>
    <scope>NUCLEOTIDE SEQUENCE [LARGE SCALE GENOMIC DNA]</scope>
    <source>
        <strain evidence="1 2">LSU 92-RS-03</strain>
    </source>
</reference>
<evidence type="ECO:0000313" key="1">
    <source>
        <dbReference type="EMBL" id="RCI02858.1"/>
    </source>
</evidence>
<dbReference type="Proteomes" id="UP000253551">
    <property type="component" value="Unassembled WGS sequence"/>
</dbReference>
<protein>
    <submittedName>
        <fullName evidence="1">Uncharacterized protein</fullName>
    </submittedName>
</protein>
<comment type="caution">
    <text evidence="1">The sequence shown here is derived from an EMBL/GenBank/DDBJ whole genome shotgun (WGS) entry which is preliminary data.</text>
</comment>
<name>A0A367KL19_RHIST</name>